<dbReference type="Proteomes" id="UP000799777">
    <property type="component" value="Unassembled WGS sequence"/>
</dbReference>
<dbReference type="Pfam" id="PF01124">
    <property type="entry name" value="MAPEG"/>
    <property type="match status" value="1"/>
</dbReference>
<dbReference type="GO" id="GO:0016020">
    <property type="term" value="C:membrane"/>
    <property type="evidence" value="ECO:0007669"/>
    <property type="project" value="UniProtKB-SubCell"/>
</dbReference>
<dbReference type="GO" id="GO:0004602">
    <property type="term" value="F:glutathione peroxidase activity"/>
    <property type="evidence" value="ECO:0007669"/>
    <property type="project" value="TreeGrafter"/>
</dbReference>
<comment type="subcellular location">
    <subcellularLocation>
        <location evidence="1">Membrane</location>
        <topology evidence="1">Multi-pass membrane protein</topology>
    </subcellularLocation>
</comment>
<dbReference type="AlphaFoldDB" id="A0A9P4H4G5"/>
<evidence type="ECO:0000313" key="7">
    <source>
        <dbReference type="Proteomes" id="UP000799777"/>
    </source>
</evidence>
<dbReference type="EMBL" id="ML978234">
    <property type="protein sequence ID" value="KAF2026945.1"/>
    <property type="molecule type" value="Genomic_DNA"/>
</dbReference>
<evidence type="ECO:0000256" key="3">
    <source>
        <dbReference type="ARBA" id="ARBA00022989"/>
    </source>
</evidence>
<name>A0A9P4H4G5_9PLEO</name>
<feature type="transmembrane region" description="Helical" evidence="5">
    <location>
        <begin position="128"/>
        <end position="146"/>
    </location>
</feature>
<protein>
    <submittedName>
        <fullName evidence="6">Glutation S-transferase</fullName>
    </submittedName>
</protein>
<evidence type="ECO:0000256" key="2">
    <source>
        <dbReference type="ARBA" id="ARBA00022692"/>
    </source>
</evidence>
<dbReference type="Gene3D" id="1.20.120.550">
    <property type="entry name" value="Membrane associated eicosanoid/glutathione metabolism-like domain"/>
    <property type="match status" value="1"/>
</dbReference>
<comment type="caution">
    <text evidence="6">The sequence shown here is derived from an EMBL/GenBank/DDBJ whole genome shotgun (WGS) entry which is preliminary data.</text>
</comment>
<feature type="transmembrane region" description="Helical" evidence="5">
    <location>
        <begin position="12"/>
        <end position="30"/>
    </location>
</feature>
<dbReference type="InterPro" id="IPR023352">
    <property type="entry name" value="MAPEG-like_dom_sf"/>
</dbReference>
<reference evidence="6" key="1">
    <citation type="journal article" date="2020" name="Stud. Mycol.">
        <title>101 Dothideomycetes genomes: a test case for predicting lifestyles and emergence of pathogens.</title>
        <authorList>
            <person name="Haridas S."/>
            <person name="Albert R."/>
            <person name="Binder M."/>
            <person name="Bloem J."/>
            <person name="Labutti K."/>
            <person name="Salamov A."/>
            <person name="Andreopoulos B."/>
            <person name="Baker S."/>
            <person name="Barry K."/>
            <person name="Bills G."/>
            <person name="Bluhm B."/>
            <person name="Cannon C."/>
            <person name="Castanera R."/>
            <person name="Culley D."/>
            <person name="Daum C."/>
            <person name="Ezra D."/>
            <person name="Gonzalez J."/>
            <person name="Henrissat B."/>
            <person name="Kuo A."/>
            <person name="Liang C."/>
            <person name="Lipzen A."/>
            <person name="Lutzoni F."/>
            <person name="Magnuson J."/>
            <person name="Mondo S."/>
            <person name="Nolan M."/>
            <person name="Ohm R."/>
            <person name="Pangilinan J."/>
            <person name="Park H.-J."/>
            <person name="Ramirez L."/>
            <person name="Alfaro M."/>
            <person name="Sun H."/>
            <person name="Tritt A."/>
            <person name="Yoshinaga Y."/>
            <person name="Zwiers L.-H."/>
            <person name="Turgeon B."/>
            <person name="Goodwin S."/>
            <person name="Spatafora J."/>
            <person name="Crous P."/>
            <person name="Grigoriev I."/>
        </authorList>
    </citation>
    <scope>NUCLEOTIDE SEQUENCE</scope>
    <source>
        <strain evidence="6">CBS 110217</strain>
    </source>
</reference>
<keyword evidence="2 5" id="KW-0812">Transmembrane</keyword>
<dbReference type="OrthoDB" id="410651at2759"/>
<dbReference type="GO" id="GO:0005783">
    <property type="term" value="C:endoplasmic reticulum"/>
    <property type="evidence" value="ECO:0007669"/>
    <property type="project" value="TreeGrafter"/>
</dbReference>
<evidence type="ECO:0000256" key="5">
    <source>
        <dbReference type="SAM" id="Phobius"/>
    </source>
</evidence>
<keyword evidence="4 5" id="KW-0472">Membrane</keyword>
<proteinExistence type="predicted"/>
<accession>A0A9P4H4G5</accession>
<organism evidence="6 7">
    <name type="scientific">Setomelanomma holmii</name>
    <dbReference type="NCBI Taxonomy" id="210430"/>
    <lineage>
        <taxon>Eukaryota</taxon>
        <taxon>Fungi</taxon>
        <taxon>Dikarya</taxon>
        <taxon>Ascomycota</taxon>
        <taxon>Pezizomycotina</taxon>
        <taxon>Dothideomycetes</taxon>
        <taxon>Pleosporomycetidae</taxon>
        <taxon>Pleosporales</taxon>
        <taxon>Pleosporineae</taxon>
        <taxon>Phaeosphaeriaceae</taxon>
        <taxon>Setomelanomma</taxon>
    </lineage>
</organism>
<dbReference type="GO" id="GO:0004364">
    <property type="term" value="F:glutathione transferase activity"/>
    <property type="evidence" value="ECO:0007669"/>
    <property type="project" value="TreeGrafter"/>
</dbReference>
<feature type="transmembrane region" description="Helical" evidence="5">
    <location>
        <begin position="84"/>
        <end position="108"/>
    </location>
</feature>
<dbReference type="InterPro" id="IPR001129">
    <property type="entry name" value="Membr-assoc_MAPEG"/>
</dbReference>
<evidence type="ECO:0000313" key="6">
    <source>
        <dbReference type="EMBL" id="KAF2026945.1"/>
    </source>
</evidence>
<dbReference type="SUPFAM" id="SSF161084">
    <property type="entry name" value="MAPEG domain-like"/>
    <property type="match status" value="1"/>
</dbReference>
<dbReference type="PANTHER" id="PTHR10250">
    <property type="entry name" value="MICROSOMAL GLUTATHIONE S-TRANSFERASE"/>
    <property type="match status" value="1"/>
</dbReference>
<keyword evidence="7" id="KW-1185">Reference proteome</keyword>
<sequence length="157" mass="17079">MALTFTIPNEYGYVLLAAVSTFVVGTWHGMRVGGFRKAAKIPYPYEYASYEQIQTASPASSKAMLAFNSAQRAHQNFGENHPTVLGTLLIAGLRYPVAVAVMGAVWSVNRVVYAIGYTNSATEGGKGRYYGALWMIVHYVLIGMAGKSAWDIARIGF</sequence>
<evidence type="ECO:0000256" key="1">
    <source>
        <dbReference type="ARBA" id="ARBA00004141"/>
    </source>
</evidence>
<gene>
    <name evidence="6" type="ORF">EK21DRAFT_91954</name>
</gene>
<evidence type="ECO:0000256" key="4">
    <source>
        <dbReference type="ARBA" id="ARBA00023136"/>
    </source>
</evidence>
<dbReference type="PANTHER" id="PTHR10250:SF26">
    <property type="entry name" value="GLUTATHIONE S-TRANSFERASE 3, MITOCHONDRIAL"/>
    <property type="match status" value="1"/>
</dbReference>
<dbReference type="InterPro" id="IPR050997">
    <property type="entry name" value="MAPEG"/>
</dbReference>
<keyword evidence="3 5" id="KW-1133">Transmembrane helix</keyword>
<dbReference type="GO" id="GO:0005635">
    <property type="term" value="C:nuclear envelope"/>
    <property type="evidence" value="ECO:0007669"/>
    <property type="project" value="TreeGrafter"/>
</dbReference>